<dbReference type="Pfam" id="PF07282">
    <property type="entry name" value="Cas12f1-like_TNB"/>
    <property type="match status" value="1"/>
</dbReference>
<proteinExistence type="predicted"/>
<dbReference type="Proteomes" id="UP000184550">
    <property type="component" value="Unassembled WGS sequence"/>
</dbReference>
<dbReference type="InterPro" id="IPR010095">
    <property type="entry name" value="Cas12f1-like_TNB"/>
</dbReference>
<organism evidence="3 4">
    <name type="scientific">Planktothrix serta PCC 8927</name>
    <dbReference type="NCBI Taxonomy" id="671068"/>
    <lineage>
        <taxon>Bacteria</taxon>
        <taxon>Bacillati</taxon>
        <taxon>Cyanobacteriota</taxon>
        <taxon>Cyanophyceae</taxon>
        <taxon>Oscillatoriophycideae</taxon>
        <taxon>Oscillatoriales</taxon>
        <taxon>Microcoleaceae</taxon>
        <taxon>Planktothrix</taxon>
    </lineage>
</organism>
<comment type="caution">
    <text evidence="3">The sequence shown here is derived from an EMBL/GenBank/DDBJ whole genome shotgun (WGS) entry which is preliminary data.</text>
</comment>
<reference evidence="3" key="1">
    <citation type="submission" date="2019-10" db="EMBL/GenBank/DDBJ databases">
        <authorList>
            <consortium name="Genoscope - CEA"/>
            <person name="William W."/>
        </authorList>
    </citation>
    <scope>NUCLEOTIDE SEQUENCE [LARGE SCALE GENOMIC DNA]</scope>
    <source>
        <strain evidence="3">BBR_PRJEB10992</strain>
    </source>
</reference>
<evidence type="ECO:0000256" key="1">
    <source>
        <dbReference type="ARBA" id="ARBA00023125"/>
    </source>
</evidence>
<sequence length="224" mass="25050">MKSHPLTQMRSNDLILQILGKVCYNSGKPQVEGIMLVVETKLKNGTSEQYQKLDESIRTAQFVRNKCVKYWMENKGTTRNDLQKLCAVLAKDSTTPWASKLNSQARQSSADRAWQAISRFSKLVEIDRWFPSSKLCSNCFYQVSEMPLDMREWTCPDCGTDHDRDGNAAINIRAEGIRMLKTDGAAVSAVGGDVRPYLGQKPKLWHSPVSTEADTVLGTPSQCG</sequence>
<evidence type="ECO:0000259" key="2">
    <source>
        <dbReference type="Pfam" id="PF07282"/>
    </source>
</evidence>
<protein>
    <recommendedName>
        <fullName evidence="2">Cas12f1-like TNB domain-containing protein</fullName>
    </recommendedName>
</protein>
<gene>
    <name evidence="3" type="ORF">PL8927_820041</name>
</gene>
<evidence type="ECO:0000313" key="3">
    <source>
        <dbReference type="EMBL" id="VXD24435.1"/>
    </source>
</evidence>
<dbReference type="EMBL" id="CZCU02000160">
    <property type="protein sequence ID" value="VXD24435.1"/>
    <property type="molecule type" value="Genomic_DNA"/>
</dbReference>
<keyword evidence="4" id="KW-1185">Reference proteome</keyword>
<dbReference type="GO" id="GO:0003677">
    <property type="term" value="F:DNA binding"/>
    <property type="evidence" value="ECO:0007669"/>
    <property type="project" value="UniProtKB-KW"/>
</dbReference>
<keyword evidence="1" id="KW-0238">DNA-binding</keyword>
<dbReference type="AlphaFoldDB" id="A0A7Z9C2U4"/>
<name>A0A7Z9C2U4_9CYAN</name>
<feature type="domain" description="Cas12f1-like TNB" evidence="2">
    <location>
        <begin position="121"/>
        <end position="172"/>
    </location>
</feature>
<evidence type="ECO:0000313" key="4">
    <source>
        <dbReference type="Proteomes" id="UP000184550"/>
    </source>
</evidence>
<accession>A0A7Z9C2U4</accession>